<keyword evidence="7 10" id="KW-0472">Membrane</keyword>
<dbReference type="SUPFAM" id="SSF52833">
    <property type="entry name" value="Thioredoxin-like"/>
    <property type="match status" value="1"/>
</dbReference>
<sequence length="535" mass="60883">MKNPVYVLVLTFIKHNGYKVDPKELEFQLLSHPTYPSLHSITGVLDHFGLENIALELPLEIGILPELPKSFMAVSKHGQYMLVDKNREGFKLLFEDGKKEQLSNEEFLDHWNGIVLGIETEGHIEPKKQSIRKMPNYTLSLLVLSILSVYLLYSYQSTFEIVHYLLGVAGLFISILISYHELGFQSRALDRICAVNKATNCDAVLQSKGAKLFGNIKLSVISLIYFSGITITWFLNSLLGLESGALIFVTILSLPITLFSIFYQYKIVKQWCPLCLGIIAVLWAQNLAIVINGIYGFSMGEMATLVLGLLMATSILIPLQSLLIENESLKKVKIDHFKFKRNFKLFHSLLLASKTIETSIKNYGDKEIVLGDQNAPLELLLLTSPLCFYCKSTHADMENLLNQYPNSFQLTIRFNVNAENLEHSGTKVCARLLELYHENDGNVLKHALAEAYAENTNMEKWLAKWGHPVQLETFGQVLKEQQKWNHKNKLHFTPVLLINGKEFPKEYQRQDLLFFIDDLVEHALLPTEGNYVSFH</sequence>
<protein>
    <submittedName>
        <fullName evidence="12">Thioredoxin domain-containing protein</fullName>
    </submittedName>
</protein>
<gene>
    <name evidence="12" type="ORF">GVT53_14145</name>
</gene>
<dbReference type="Gene3D" id="3.40.30.10">
    <property type="entry name" value="Glutaredoxin"/>
    <property type="match status" value="1"/>
</dbReference>
<comment type="similarity">
    <text evidence="2">Belongs to the VKOR family.</text>
</comment>
<keyword evidence="6" id="KW-0560">Oxidoreductase</keyword>
<accession>A0A6G7J4G2</accession>
<keyword evidence="4" id="KW-0874">Quinone</keyword>
<dbReference type="RefSeq" id="WP_166249159.1">
    <property type="nucleotide sequence ID" value="NZ_CP049616.1"/>
</dbReference>
<feature type="transmembrane region" description="Helical" evidence="10">
    <location>
        <begin position="275"/>
        <end position="297"/>
    </location>
</feature>
<dbReference type="GO" id="GO:0016020">
    <property type="term" value="C:membrane"/>
    <property type="evidence" value="ECO:0007669"/>
    <property type="project" value="UniProtKB-SubCell"/>
</dbReference>
<proteinExistence type="inferred from homology"/>
<evidence type="ECO:0000256" key="7">
    <source>
        <dbReference type="ARBA" id="ARBA00023136"/>
    </source>
</evidence>
<feature type="transmembrane region" description="Helical" evidence="10">
    <location>
        <begin position="137"/>
        <end position="155"/>
    </location>
</feature>
<dbReference type="GO" id="GO:0016491">
    <property type="term" value="F:oxidoreductase activity"/>
    <property type="evidence" value="ECO:0007669"/>
    <property type="project" value="UniProtKB-KW"/>
</dbReference>
<dbReference type="Gene3D" id="3.90.70.10">
    <property type="entry name" value="Cysteine proteinases"/>
    <property type="match status" value="1"/>
</dbReference>
<dbReference type="InterPro" id="IPR012336">
    <property type="entry name" value="Thioredoxin-like_fold"/>
</dbReference>
<keyword evidence="9" id="KW-0676">Redox-active center</keyword>
<dbReference type="KEGG" id="mut:GVT53_14145"/>
<keyword evidence="5 10" id="KW-1133">Transmembrane helix</keyword>
<evidence type="ECO:0000256" key="2">
    <source>
        <dbReference type="ARBA" id="ARBA00006214"/>
    </source>
</evidence>
<comment type="subcellular location">
    <subcellularLocation>
        <location evidence="1">Membrane</location>
        <topology evidence="1">Multi-pass membrane protein</topology>
    </subcellularLocation>
</comment>
<evidence type="ECO:0000256" key="9">
    <source>
        <dbReference type="ARBA" id="ARBA00023284"/>
    </source>
</evidence>
<evidence type="ECO:0000313" key="13">
    <source>
        <dbReference type="Proteomes" id="UP000502928"/>
    </source>
</evidence>
<dbReference type="SMART" id="SM00756">
    <property type="entry name" value="VKc"/>
    <property type="match status" value="1"/>
</dbReference>
<reference evidence="12 13" key="1">
    <citation type="submission" date="2020-02" db="EMBL/GenBank/DDBJ databases">
        <title>Complete genome of Muricauda sp. 501str8.</title>
        <authorList>
            <person name="Dong B."/>
            <person name="Zhu S."/>
            <person name="Yang J."/>
            <person name="Chen J."/>
        </authorList>
    </citation>
    <scope>NUCLEOTIDE SEQUENCE [LARGE SCALE GENOMIC DNA]</scope>
    <source>
        <strain evidence="12 13">501str8</strain>
    </source>
</reference>
<evidence type="ECO:0000256" key="8">
    <source>
        <dbReference type="ARBA" id="ARBA00023157"/>
    </source>
</evidence>
<evidence type="ECO:0000256" key="6">
    <source>
        <dbReference type="ARBA" id="ARBA00023002"/>
    </source>
</evidence>
<dbReference type="Gene3D" id="1.20.1440.130">
    <property type="entry name" value="VKOR domain"/>
    <property type="match status" value="1"/>
</dbReference>
<dbReference type="Pfam" id="PF13462">
    <property type="entry name" value="Thioredoxin_4"/>
    <property type="match status" value="1"/>
</dbReference>
<feature type="transmembrane region" description="Helical" evidence="10">
    <location>
        <begin position="245"/>
        <end position="263"/>
    </location>
</feature>
<dbReference type="Pfam" id="PF07884">
    <property type="entry name" value="VKOR"/>
    <property type="match status" value="1"/>
</dbReference>
<evidence type="ECO:0000256" key="5">
    <source>
        <dbReference type="ARBA" id="ARBA00022989"/>
    </source>
</evidence>
<keyword evidence="13" id="KW-1185">Reference proteome</keyword>
<evidence type="ECO:0000256" key="4">
    <source>
        <dbReference type="ARBA" id="ARBA00022719"/>
    </source>
</evidence>
<dbReference type="CDD" id="cd12921">
    <property type="entry name" value="VKOR_4"/>
    <property type="match status" value="1"/>
</dbReference>
<keyword evidence="3 10" id="KW-0812">Transmembrane</keyword>
<dbReference type="GO" id="GO:0048038">
    <property type="term" value="F:quinone binding"/>
    <property type="evidence" value="ECO:0007669"/>
    <property type="project" value="UniProtKB-KW"/>
</dbReference>
<dbReference type="InterPro" id="IPR038354">
    <property type="entry name" value="VKOR_sf"/>
</dbReference>
<dbReference type="Proteomes" id="UP000502928">
    <property type="component" value="Chromosome"/>
</dbReference>
<name>A0A6G7J4G2_9FLAO</name>
<feature type="transmembrane region" description="Helical" evidence="10">
    <location>
        <begin position="218"/>
        <end position="239"/>
    </location>
</feature>
<evidence type="ECO:0000259" key="11">
    <source>
        <dbReference type="SMART" id="SM00756"/>
    </source>
</evidence>
<organism evidence="12 13">
    <name type="scientific">Flagellimonas oceani</name>
    <dbReference type="NCBI Taxonomy" id="2698672"/>
    <lineage>
        <taxon>Bacteria</taxon>
        <taxon>Pseudomonadati</taxon>
        <taxon>Bacteroidota</taxon>
        <taxon>Flavobacteriia</taxon>
        <taxon>Flavobacteriales</taxon>
        <taxon>Flavobacteriaceae</taxon>
        <taxon>Flagellimonas</taxon>
    </lineage>
</organism>
<dbReference type="EMBL" id="CP049616">
    <property type="protein sequence ID" value="QII45771.1"/>
    <property type="molecule type" value="Genomic_DNA"/>
</dbReference>
<evidence type="ECO:0000313" key="12">
    <source>
        <dbReference type="EMBL" id="QII45771.1"/>
    </source>
</evidence>
<feature type="domain" description="Vitamin K epoxide reductase" evidence="11">
    <location>
        <begin position="156"/>
        <end position="293"/>
    </location>
</feature>
<evidence type="ECO:0000256" key="10">
    <source>
        <dbReference type="SAM" id="Phobius"/>
    </source>
</evidence>
<dbReference type="InterPro" id="IPR036249">
    <property type="entry name" value="Thioredoxin-like_sf"/>
</dbReference>
<dbReference type="InterPro" id="IPR012932">
    <property type="entry name" value="VKOR"/>
</dbReference>
<keyword evidence="8" id="KW-1015">Disulfide bond</keyword>
<feature type="transmembrane region" description="Helical" evidence="10">
    <location>
        <begin position="161"/>
        <end position="179"/>
    </location>
</feature>
<dbReference type="AlphaFoldDB" id="A0A6G7J4G2"/>
<feature type="transmembrane region" description="Helical" evidence="10">
    <location>
        <begin position="303"/>
        <end position="324"/>
    </location>
</feature>
<evidence type="ECO:0000256" key="3">
    <source>
        <dbReference type="ARBA" id="ARBA00022692"/>
    </source>
</evidence>
<evidence type="ECO:0000256" key="1">
    <source>
        <dbReference type="ARBA" id="ARBA00004141"/>
    </source>
</evidence>